<organism evidence="2 3">
    <name type="scientific">Streptomyces coelicolor (strain ATCC BAA-471 / A3(2) / M145)</name>
    <dbReference type="NCBI Taxonomy" id="100226"/>
    <lineage>
        <taxon>Bacteria</taxon>
        <taxon>Bacillati</taxon>
        <taxon>Actinomycetota</taxon>
        <taxon>Actinomycetes</taxon>
        <taxon>Kitasatosporales</taxon>
        <taxon>Streptomycetaceae</taxon>
        <taxon>Streptomyces</taxon>
        <taxon>Streptomyces albidoflavus group</taxon>
    </lineage>
</organism>
<dbReference type="STRING" id="100226.gene:17765683"/>
<geneLocation type="plasmid" evidence="3">
    <name>SCP1</name>
</geneLocation>
<reference evidence="2 3" key="1">
    <citation type="journal article" date="1998" name="J. Bacteriol.">
        <title>Cloning and physical mapping of the EcoRI fragments of the giant linear plasmid SCP1.</title>
        <authorList>
            <person name="Redenbach M."/>
            <person name="Ikeda K."/>
            <person name="Yamasaki M."/>
            <person name="Kinashi H."/>
        </authorList>
    </citation>
    <scope>NUCLEOTIDE SEQUENCE [LARGE SCALE GENOMIC DNA]</scope>
    <source>
        <strain evidence="3">ATCC BAA-471 / A3(2) / M145</strain>
    </source>
</reference>
<proteinExistence type="predicted"/>
<dbReference type="KEGG" id="sco:SCP1.178"/>
<dbReference type="InParanoid" id="Q9ACX3"/>
<evidence type="ECO:0000313" key="2">
    <source>
        <dbReference type="EMBL" id="CAC36699.1"/>
    </source>
</evidence>
<gene>
    <name evidence="2" type="ordered locus">SCP1.178</name>
</gene>
<reference evidence="2 3" key="4">
    <citation type="journal article" date="2009" name="Mol. Microbiol.">
        <title>Extracellular signalling, translational control, two repressors and an activator all contribute to the regulation of methylenomycin production in Streptomyces coelicolor.</title>
        <authorList>
            <person name="O'Rourke S."/>
            <person name="Wietzorrek A."/>
            <person name="Fowler K."/>
            <person name="Corre C."/>
            <person name="Challis G.L."/>
            <person name="Chater K.F."/>
        </authorList>
    </citation>
    <scope>NUCLEOTIDE SEQUENCE [LARGE SCALE GENOMIC DNA]</scope>
    <source>
        <strain evidence="3">ATCC BAA-471 / A3(2) / M145</strain>
    </source>
</reference>
<sequence>MSGVRRSQSRRQKETEPAAPPKPTTSTLWASPDGPGVLKHHICMWEACHPSRESDRGWRARTGVRSWLQWPAPSTPTT</sequence>
<dbReference type="HOGENOM" id="CLU_2620407_0_0_11"/>
<keyword evidence="3" id="KW-1185">Reference proteome</keyword>
<evidence type="ECO:0000256" key="1">
    <source>
        <dbReference type="SAM" id="MobiDB-lite"/>
    </source>
</evidence>
<dbReference type="EMBL" id="AL589148">
    <property type="protein sequence ID" value="CAC36699.1"/>
    <property type="molecule type" value="Genomic_DNA"/>
</dbReference>
<evidence type="ECO:0000313" key="3">
    <source>
        <dbReference type="Proteomes" id="UP000001973"/>
    </source>
</evidence>
<name>Q9ACX3_STRCO</name>
<protein>
    <submittedName>
        <fullName evidence="2">Uncharacterized protein</fullName>
    </submittedName>
</protein>
<dbReference type="AlphaFoldDB" id="Q9ACX3"/>
<feature type="region of interest" description="Disordered" evidence="1">
    <location>
        <begin position="1"/>
        <end position="33"/>
    </location>
</feature>
<accession>Q9ACX3</accession>
<dbReference type="Proteomes" id="UP000001973">
    <property type="component" value="Plasmid SCP1"/>
</dbReference>
<reference evidence="2 3" key="3">
    <citation type="journal article" date="2008" name="Proc. Natl. Acad. Sci. U.S.A.">
        <title>2-Alkyl-4-hydroxymethylfuran-3-carboxylic acids, antibiotic production inducers discovered by Streptomyces coelicolor genome mining.</title>
        <authorList>
            <person name="Corre C."/>
            <person name="Song L."/>
            <person name="O'Rourke S."/>
            <person name="Chater K.F."/>
            <person name="Challis G.L."/>
        </authorList>
    </citation>
    <scope>NUCLEOTIDE SEQUENCE [LARGE SCALE GENOMIC DNA]</scope>
    <source>
        <strain evidence="3">ATCC BAA-471 / A3(2) / M145</strain>
    </source>
</reference>
<reference evidence="3" key="2">
    <citation type="journal article" date="2002" name="Nature">
        <title>Complete genome sequence of the model actinomycete Streptomyces coelicolor A3(2).</title>
        <authorList>
            <person name="Bentley S.D."/>
            <person name="Chater K.F."/>
            <person name="Cerdeno-Tarraga A.M."/>
            <person name="Challis G.L."/>
            <person name="Thomson N.R."/>
            <person name="James K.D."/>
            <person name="Harris D.E."/>
            <person name="Quail M.A."/>
            <person name="Kieser H."/>
            <person name="Harper D."/>
            <person name="Bateman A."/>
            <person name="Brown S."/>
            <person name="Chandra G."/>
            <person name="Chen C.W."/>
            <person name="Collins M."/>
            <person name="Cronin A."/>
            <person name="Fraser A."/>
            <person name="Goble A."/>
            <person name="Hidalgo J."/>
            <person name="Hornsby T."/>
            <person name="Howarth S."/>
            <person name="Huang C.H."/>
            <person name="Kieser T."/>
            <person name="Larke L."/>
            <person name="Murphy L."/>
            <person name="Oliver K."/>
            <person name="O'Neil S."/>
            <person name="Rabbinowitsch E."/>
            <person name="Rajandream M.A."/>
            <person name="Rutherford K."/>
            <person name="Rutter S."/>
            <person name="Seeger K."/>
            <person name="Saunders D."/>
            <person name="Sharp S."/>
            <person name="Squares R."/>
            <person name="Squares S."/>
            <person name="Taylor K."/>
            <person name="Warren T."/>
            <person name="Wietzorrek A."/>
            <person name="Woodward J."/>
            <person name="Barrell B.G."/>
            <person name="Parkhill J."/>
            <person name="Hopwood D.A."/>
        </authorList>
    </citation>
    <scope>NUCLEOTIDE SEQUENCE [LARGE SCALE GENOMIC DNA]</scope>
    <source>
        <strain evidence="3">ATCC BAA-471 / A3(2) / M145</strain>
    </source>
</reference>